<dbReference type="PANTHER" id="PTHR32309">
    <property type="entry name" value="TYROSINE-PROTEIN KINASE"/>
    <property type="match status" value="1"/>
</dbReference>
<evidence type="ECO:0000256" key="2">
    <source>
        <dbReference type="SAM" id="MobiDB-lite"/>
    </source>
</evidence>
<gene>
    <name evidence="4" type="ORF">SAMN04488094_107120</name>
</gene>
<keyword evidence="3" id="KW-0812">Transmembrane</keyword>
<feature type="coiled-coil region" evidence="1">
    <location>
        <begin position="318"/>
        <end position="410"/>
    </location>
</feature>
<reference evidence="4 5" key="1">
    <citation type="submission" date="2016-10" db="EMBL/GenBank/DDBJ databases">
        <authorList>
            <person name="de Groot N.N."/>
        </authorList>
    </citation>
    <scope>NUCLEOTIDE SEQUENCE [LARGE SCALE GENOMIC DNA]</scope>
    <source>
        <strain evidence="4 5">DSM 19548</strain>
    </source>
</reference>
<dbReference type="STRING" id="441112.SAMN04488094_107120"/>
<evidence type="ECO:0000313" key="4">
    <source>
        <dbReference type="EMBL" id="SFC65386.1"/>
    </source>
</evidence>
<keyword evidence="3" id="KW-1133">Transmembrane helix</keyword>
<sequence length="511" mass="56501">MAKATTPENDTEPSGNVEHGSQPGNVEMLRREHPTFAPGSADDETGIETKEGAFLERRERRRARREARQADAGAKNAPMAGPGVEALLREEATDEATPKGRETAPAKGGEGRNRRKRAKTSKLNVSPRKAGDPAFPVMPPASAARRKSRHIGLMVSFVLVVFVPLAVAGWYLYTRAADQYASSMGFSVRKEDSTSASEMIGGIIDFGGGGTSDADILYEYIQSQALVEKIDQRIDLRAIYSKPENDWYFSLAPDAPIEDVVRYWRRMVTIYYDGGSGLIETRVLAFTPEDAQVVSQAIMDESSATINQLTSIARNDATKYARNDLKQAEERLKETRANLTQFRARTQIVDPAIDVQGQMGLLTTLQQQLAAALIELDLLRDNTRDGDPRIRQAEQRIDVIRKRIAEERSKFGVGDTGEGNQAYVSLVGEYETLSVDREFAEKTYLAAQANYDAALAEAQRQTRYLAAYTMPTLAESSQYPQRAVLLAVLGLFALGAWSVGALIYYSIRDRR</sequence>
<evidence type="ECO:0000256" key="1">
    <source>
        <dbReference type="SAM" id="Coils"/>
    </source>
</evidence>
<feature type="compositionally biased region" description="Basic and acidic residues" evidence="2">
    <location>
        <begin position="87"/>
        <end position="112"/>
    </location>
</feature>
<feature type="transmembrane region" description="Helical" evidence="3">
    <location>
        <begin position="151"/>
        <end position="173"/>
    </location>
</feature>
<dbReference type="EMBL" id="FOLG01000007">
    <property type="protein sequence ID" value="SFC65386.1"/>
    <property type="molecule type" value="Genomic_DNA"/>
</dbReference>
<proteinExistence type="predicted"/>
<dbReference type="PANTHER" id="PTHR32309:SF13">
    <property type="entry name" value="FERRIC ENTEROBACTIN TRANSPORT PROTEIN FEPE"/>
    <property type="match status" value="1"/>
</dbReference>
<keyword evidence="5" id="KW-1185">Reference proteome</keyword>
<evidence type="ECO:0000256" key="3">
    <source>
        <dbReference type="SAM" id="Phobius"/>
    </source>
</evidence>
<feature type="compositionally biased region" description="Polar residues" evidence="2">
    <location>
        <begin position="1"/>
        <end position="14"/>
    </location>
</feature>
<organism evidence="4 5">
    <name type="scientific">Tropicimonas isoalkanivorans</name>
    <dbReference type="NCBI Taxonomy" id="441112"/>
    <lineage>
        <taxon>Bacteria</taxon>
        <taxon>Pseudomonadati</taxon>
        <taxon>Pseudomonadota</taxon>
        <taxon>Alphaproteobacteria</taxon>
        <taxon>Rhodobacterales</taxon>
        <taxon>Roseobacteraceae</taxon>
        <taxon>Tropicimonas</taxon>
    </lineage>
</organism>
<keyword evidence="1" id="KW-0175">Coiled coil</keyword>
<dbReference type="GO" id="GO:0005886">
    <property type="term" value="C:plasma membrane"/>
    <property type="evidence" value="ECO:0007669"/>
    <property type="project" value="TreeGrafter"/>
</dbReference>
<dbReference type="AlphaFoldDB" id="A0A1I1KX43"/>
<feature type="compositionally biased region" description="Basic and acidic residues" evidence="2">
    <location>
        <begin position="47"/>
        <end position="58"/>
    </location>
</feature>
<feature type="transmembrane region" description="Helical" evidence="3">
    <location>
        <begin position="483"/>
        <end position="505"/>
    </location>
</feature>
<evidence type="ECO:0000313" key="5">
    <source>
        <dbReference type="Proteomes" id="UP000198728"/>
    </source>
</evidence>
<dbReference type="InterPro" id="IPR050445">
    <property type="entry name" value="Bact_polysacc_biosynth/exp"/>
</dbReference>
<keyword evidence="3" id="KW-0472">Membrane</keyword>
<dbReference type="Proteomes" id="UP000198728">
    <property type="component" value="Unassembled WGS sequence"/>
</dbReference>
<name>A0A1I1KX43_9RHOB</name>
<dbReference type="GO" id="GO:0004713">
    <property type="term" value="F:protein tyrosine kinase activity"/>
    <property type="evidence" value="ECO:0007669"/>
    <property type="project" value="TreeGrafter"/>
</dbReference>
<accession>A0A1I1KX43</accession>
<feature type="region of interest" description="Disordered" evidence="2">
    <location>
        <begin position="1"/>
        <end position="140"/>
    </location>
</feature>
<protein>
    <submittedName>
        <fullName evidence="4">Capsular polysaccharide transport system permease protein</fullName>
    </submittedName>
</protein>
<dbReference type="RefSeq" id="WP_245758837.1">
    <property type="nucleotide sequence ID" value="NZ_FOLG01000007.1"/>
</dbReference>